<evidence type="ECO:0000313" key="2">
    <source>
        <dbReference type="Proteomes" id="UP000285301"/>
    </source>
</evidence>
<feature type="non-terminal residue" evidence="1">
    <location>
        <position position="1"/>
    </location>
</feature>
<dbReference type="Proteomes" id="UP000285301">
    <property type="component" value="Unassembled WGS sequence"/>
</dbReference>
<dbReference type="OrthoDB" id="313366at2759"/>
<name>A0A443RM42_9ACAR</name>
<dbReference type="PANTHER" id="PTHR31434:SF2">
    <property type="entry name" value="S PHASE CYCLIN A-ASSOCIATED PROTEIN IN THE ENDOPLASMIC RETICULUM"/>
    <property type="match status" value="1"/>
</dbReference>
<gene>
    <name evidence="1" type="ORF">B4U79_14865</name>
</gene>
<dbReference type="PANTHER" id="PTHR31434">
    <property type="entry name" value="S PHASE CYCLIN A-ASSOCIATED PROTEIN IN THE ENDOPLASMIC RETICULUM"/>
    <property type="match status" value="1"/>
</dbReference>
<accession>A0A443RM42</accession>
<organism evidence="1 2">
    <name type="scientific">Dinothrombium tinctorium</name>
    <dbReference type="NCBI Taxonomy" id="1965070"/>
    <lineage>
        <taxon>Eukaryota</taxon>
        <taxon>Metazoa</taxon>
        <taxon>Ecdysozoa</taxon>
        <taxon>Arthropoda</taxon>
        <taxon>Chelicerata</taxon>
        <taxon>Arachnida</taxon>
        <taxon>Acari</taxon>
        <taxon>Acariformes</taxon>
        <taxon>Trombidiformes</taxon>
        <taxon>Prostigmata</taxon>
        <taxon>Anystina</taxon>
        <taxon>Parasitengona</taxon>
        <taxon>Trombidioidea</taxon>
        <taxon>Trombidiidae</taxon>
        <taxon>Dinothrombium</taxon>
    </lineage>
</organism>
<feature type="non-terminal residue" evidence="1">
    <location>
        <position position="121"/>
    </location>
</feature>
<dbReference type="AlphaFoldDB" id="A0A443RM42"/>
<dbReference type="EMBL" id="NCKU01000254">
    <property type="protein sequence ID" value="RWS16308.1"/>
    <property type="molecule type" value="Genomic_DNA"/>
</dbReference>
<keyword evidence="2" id="KW-1185">Reference proteome</keyword>
<evidence type="ECO:0000313" key="1">
    <source>
        <dbReference type="EMBL" id="RWS16308.1"/>
    </source>
</evidence>
<sequence length="121" mass="13829">LKLLLKKAILGSEGLSLQLRHISSYLLWYCSHWKCSAVLHEVILLIGYFTVLNFDNQNAIQSGHRATIVQQLCSLPFEYFSNPCLSRILFPTLISCCFNNEENKAVLKQEMSTLMLSSFIE</sequence>
<reference evidence="1 2" key="1">
    <citation type="journal article" date="2018" name="Gigascience">
        <title>Genomes of trombidid mites reveal novel predicted allergens and laterally-transferred genes associated with secondary metabolism.</title>
        <authorList>
            <person name="Dong X."/>
            <person name="Chaisiri K."/>
            <person name="Xia D."/>
            <person name="Armstrong S.D."/>
            <person name="Fang Y."/>
            <person name="Donnelly M.J."/>
            <person name="Kadowaki T."/>
            <person name="McGarry J.W."/>
            <person name="Darby A.C."/>
            <person name="Makepeace B.L."/>
        </authorList>
    </citation>
    <scope>NUCLEOTIDE SEQUENCE [LARGE SCALE GENOMIC DNA]</scope>
    <source>
        <strain evidence="1">UoL-WK</strain>
    </source>
</reference>
<protein>
    <submittedName>
        <fullName evidence="1">S phase cyclin A-associated protein in the endoplasmic reticulum-like protein</fullName>
    </submittedName>
</protein>
<proteinExistence type="predicted"/>
<dbReference type="STRING" id="1965070.A0A443RM42"/>
<comment type="caution">
    <text evidence="1">The sequence shown here is derived from an EMBL/GenBank/DDBJ whole genome shotgun (WGS) entry which is preliminary data.</text>
</comment>